<dbReference type="PROSITE" id="PS52050">
    <property type="entry name" value="WYL"/>
    <property type="match status" value="1"/>
</dbReference>
<feature type="domain" description="WYL" evidence="2">
    <location>
        <begin position="755"/>
        <end position="816"/>
    </location>
</feature>
<evidence type="ECO:0000313" key="5">
    <source>
        <dbReference type="Proteomes" id="UP000649753"/>
    </source>
</evidence>
<sequence length="820" mass="85465">MTTLADNLRALPDEALAALFRLRPDLVVPVPTDLSALAVRAQSRVSVARALDGLDEFTLRILDAARLSRDPDHGETSTETITTLAVGASRSGDRAGVRTAIDRLRALFLLYGPESALRVAAGVDEVCSPYPAGLGRPAAELDPDTAALVADPALLRRTLLAAPPAARAILDRLAAGPPVGTLPAAAPPGEGAAAPVSWLVDNGLLVPISDAGGVPGTPTAVELPREIGLLLRRESGPLGPLRPRPPAVTGMAREPKAADSAGAGQAMEAVRHTEALLEQLAAEPAPVLRSGGLGVRDLRRLARATGVDESTTALLLEVAYAAGLTGEVDLPGAATTRNGADQQIMPAAGYEGWRDGSLAHRWEHLARAWLTMTRQVGLVGQRDDRDRPIAPLSPEAERAGVPAIRRAVLDVLDGLDPGAAPTPDEVTELLGWRAPRRSLGREAGQREVLTEAALLGVTGLGALTSYGRLLLARWTAGDTRLGESADDPLGVRPDADGAAGGGTAAVRALDALLPAPVDHFLLQADLTVVVPGPPEPTLAAELAVVAEHESAGGASVHRVTGASVRRALDAGYAAEDLHTLFKRRSRTPVPQGLTYLVDDIARKHGGLRAGSAGAYLRSDDEALLSEVLADRRLAPMSLRRLAPTVLTTPHLAGRLLGALRDAGYAPVSEDATGATVLARPKVRRAPARGSVANRVTDPLATPRLSTPRLLGIVEQIRRGDAAARVARRAPSTVRDAGRSGGAGPAMPAGHAHTQALAVLQQAVRDKALVWVGYVDAHGATASRLVRPVSIGAGYLRAEDERTEMLHTFALHRITAAVLEE</sequence>
<evidence type="ECO:0000259" key="2">
    <source>
        <dbReference type="Pfam" id="PF13280"/>
    </source>
</evidence>
<evidence type="ECO:0000313" key="4">
    <source>
        <dbReference type="EMBL" id="MBE1485482.1"/>
    </source>
</evidence>
<gene>
    <name evidence="4" type="ORF">H4W31_001120</name>
</gene>
<name>A0A927LZQ5_9ACTN</name>
<accession>A0A927LZQ5</accession>
<organism evidence="4 5">
    <name type="scientific">Plantactinospora soyae</name>
    <dbReference type="NCBI Taxonomy" id="1544732"/>
    <lineage>
        <taxon>Bacteria</taxon>
        <taxon>Bacillati</taxon>
        <taxon>Actinomycetota</taxon>
        <taxon>Actinomycetes</taxon>
        <taxon>Micromonosporales</taxon>
        <taxon>Micromonosporaceae</taxon>
        <taxon>Plantactinospora</taxon>
    </lineage>
</organism>
<dbReference type="InterPro" id="IPR026881">
    <property type="entry name" value="WYL_dom"/>
</dbReference>
<dbReference type="Pfam" id="PF13280">
    <property type="entry name" value="WYL"/>
    <property type="match status" value="1"/>
</dbReference>
<comment type="caution">
    <text evidence="4">The sequence shown here is derived from an EMBL/GenBank/DDBJ whole genome shotgun (WGS) entry which is preliminary data.</text>
</comment>
<keyword evidence="5" id="KW-1185">Reference proteome</keyword>
<feature type="region of interest" description="Disordered" evidence="1">
    <location>
        <begin position="723"/>
        <end position="748"/>
    </location>
</feature>
<dbReference type="Pfam" id="PF13625">
    <property type="entry name" value="Helicase_C_3"/>
    <property type="match status" value="1"/>
</dbReference>
<dbReference type="AlphaFoldDB" id="A0A927LZQ5"/>
<dbReference type="Proteomes" id="UP000649753">
    <property type="component" value="Unassembled WGS sequence"/>
</dbReference>
<evidence type="ECO:0000259" key="3">
    <source>
        <dbReference type="Pfam" id="PF13625"/>
    </source>
</evidence>
<evidence type="ECO:0008006" key="6">
    <source>
        <dbReference type="Google" id="ProtNLM"/>
    </source>
</evidence>
<protein>
    <recommendedName>
        <fullName evidence="6">Helicase XPB/Ssl2 N-terminal domain-containing protein</fullName>
    </recommendedName>
</protein>
<evidence type="ECO:0000256" key="1">
    <source>
        <dbReference type="SAM" id="MobiDB-lite"/>
    </source>
</evidence>
<dbReference type="EMBL" id="JADBEB010000001">
    <property type="protein sequence ID" value="MBE1485482.1"/>
    <property type="molecule type" value="Genomic_DNA"/>
</dbReference>
<dbReference type="InterPro" id="IPR032830">
    <property type="entry name" value="XPB/Ssl2_N"/>
</dbReference>
<feature type="domain" description="Helicase XPB/Ssl2 N-terminal" evidence="3">
    <location>
        <begin position="520"/>
        <end position="642"/>
    </location>
</feature>
<reference evidence="4" key="1">
    <citation type="submission" date="2020-10" db="EMBL/GenBank/DDBJ databases">
        <title>Sequencing the genomes of 1000 actinobacteria strains.</title>
        <authorList>
            <person name="Klenk H.-P."/>
        </authorList>
    </citation>
    <scope>NUCLEOTIDE SEQUENCE</scope>
    <source>
        <strain evidence="4">DSM 46832</strain>
    </source>
</reference>
<dbReference type="RefSeq" id="WP_192765661.1">
    <property type="nucleotide sequence ID" value="NZ_JADBEB010000001.1"/>
</dbReference>
<proteinExistence type="predicted"/>